<keyword evidence="2" id="KW-1185">Reference proteome</keyword>
<sequence length="77" mass="9149">WLRREAMLEKIYHKAKEVLIDFMDVPGGVIVPLNLSLFDFYEEVKIEMRTHFFPLEVQGEPKEKKSNDKPLKKVDMI</sequence>
<organism evidence="1 2">
    <name type="scientific">Adiantum capillus-veneris</name>
    <name type="common">Maidenhair fern</name>
    <dbReference type="NCBI Taxonomy" id="13818"/>
    <lineage>
        <taxon>Eukaryota</taxon>
        <taxon>Viridiplantae</taxon>
        <taxon>Streptophyta</taxon>
        <taxon>Embryophyta</taxon>
        <taxon>Tracheophyta</taxon>
        <taxon>Polypodiopsida</taxon>
        <taxon>Polypodiidae</taxon>
        <taxon>Polypodiales</taxon>
        <taxon>Pteridineae</taxon>
        <taxon>Pteridaceae</taxon>
        <taxon>Vittarioideae</taxon>
        <taxon>Adiantum</taxon>
    </lineage>
</organism>
<gene>
    <name evidence="1" type="ORF">GOP47_0013907</name>
</gene>
<dbReference type="AlphaFoldDB" id="A0A9D4UQ44"/>
<proteinExistence type="predicted"/>
<dbReference type="EMBL" id="JABFUD020000013">
    <property type="protein sequence ID" value="KAI5071656.1"/>
    <property type="molecule type" value="Genomic_DNA"/>
</dbReference>
<dbReference type="Proteomes" id="UP000886520">
    <property type="component" value="Chromosome 13"/>
</dbReference>
<accession>A0A9D4UQ44</accession>
<feature type="non-terminal residue" evidence="1">
    <location>
        <position position="1"/>
    </location>
</feature>
<reference evidence="1" key="1">
    <citation type="submission" date="2021-01" db="EMBL/GenBank/DDBJ databases">
        <title>Adiantum capillus-veneris genome.</title>
        <authorList>
            <person name="Fang Y."/>
            <person name="Liao Q."/>
        </authorList>
    </citation>
    <scope>NUCLEOTIDE SEQUENCE</scope>
    <source>
        <strain evidence="1">H3</strain>
        <tissue evidence="1">Leaf</tissue>
    </source>
</reference>
<protein>
    <submittedName>
        <fullName evidence="1">Uncharacterized protein</fullName>
    </submittedName>
</protein>
<evidence type="ECO:0000313" key="1">
    <source>
        <dbReference type="EMBL" id="KAI5071656.1"/>
    </source>
</evidence>
<evidence type="ECO:0000313" key="2">
    <source>
        <dbReference type="Proteomes" id="UP000886520"/>
    </source>
</evidence>
<comment type="caution">
    <text evidence="1">The sequence shown here is derived from an EMBL/GenBank/DDBJ whole genome shotgun (WGS) entry which is preliminary data.</text>
</comment>
<name>A0A9D4UQ44_ADICA</name>